<keyword evidence="2" id="KW-1185">Reference proteome</keyword>
<organism evidence="1 2">
    <name type="scientific">Phaeosphaeria nodorum (strain SN15 / ATCC MYA-4574 / FGSC 10173)</name>
    <name type="common">Glume blotch fungus</name>
    <name type="synonym">Parastagonospora nodorum</name>
    <dbReference type="NCBI Taxonomy" id="321614"/>
    <lineage>
        <taxon>Eukaryota</taxon>
        <taxon>Fungi</taxon>
        <taxon>Dikarya</taxon>
        <taxon>Ascomycota</taxon>
        <taxon>Pezizomycotina</taxon>
        <taxon>Dothideomycetes</taxon>
        <taxon>Pleosporomycetidae</taxon>
        <taxon>Pleosporales</taxon>
        <taxon>Pleosporineae</taxon>
        <taxon>Phaeosphaeriaceae</taxon>
        <taxon>Parastagonospora</taxon>
    </lineage>
</organism>
<accession>A0A7U2FCY6</accession>
<evidence type="ECO:0000313" key="1">
    <source>
        <dbReference type="EMBL" id="QRD03017.1"/>
    </source>
</evidence>
<sequence>MSASRPRQFNHLLNSGRPIPITSLRPWLYHEVCDFVSIANNSCLRPASGL</sequence>
<dbReference type="EMBL" id="CP069036">
    <property type="protein sequence ID" value="QRD03017.1"/>
    <property type="molecule type" value="Genomic_DNA"/>
</dbReference>
<proteinExistence type="predicted"/>
<dbReference type="AlphaFoldDB" id="A0A7U2FCY6"/>
<name>A0A7U2FCY6_PHANO</name>
<gene>
    <name evidence="1" type="ORF">JI435_418950</name>
</gene>
<reference evidence="2" key="1">
    <citation type="journal article" date="2021" name="BMC Genomics">
        <title>Chromosome-level genome assembly and manually-curated proteome of model necrotroph Parastagonospora nodorum Sn15 reveals a genome-wide trove of candidate effector homologs, and redundancy of virulence-related functions within an accessory chromosome.</title>
        <authorList>
            <person name="Bertazzoni S."/>
            <person name="Jones D.A.B."/>
            <person name="Phan H.T."/>
            <person name="Tan K.-C."/>
            <person name="Hane J.K."/>
        </authorList>
    </citation>
    <scope>NUCLEOTIDE SEQUENCE [LARGE SCALE GENOMIC DNA]</scope>
    <source>
        <strain evidence="2">SN15 / ATCC MYA-4574 / FGSC 10173)</strain>
    </source>
</reference>
<evidence type="ECO:0000313" key="2">
    <source>
        <dbReference type="Proteomes" id="UP000663193"/>
    </source>
</evidence>
<protein>
    <submittedName>
        <fullName evidence="1">Uncharacterized protein</fullName>
    </submittedName>
</protein>
<dbReference type="Proteomes" id="UP000663193">
    <property type="component" value="Chromosome 14"/>
</dbReference>
<dbReference type="VEuPathDB" id="FungiDB:JI435_418950"/>